<dbReference type="RefSeq" id="WP_139177111.1">
    <property type="nucleotide sequence ID" value="NZ_CP010817.1"/>
</dbReference>
<name>A0AAJ4W2P4_MYRPR</name>
<sequence>MIKKIIICLCLLLGMGISAQNPKPSVGTLCYKPEYYEKRQKRLLEKEVKFSEDKIDGIQLCDYVIGLYELNSLWNNGGLIPELEANNCIVVFAYKGDGKKDGSIEPLSNLDFLEREYIENIEYKSPIDVGDKYGSWGKLLGMVFITIKD</sequence>
<gene>
    <name evidence="2" type="ORF">SAMN04488089_10343</name>
</gene>
<dbReference type="AlphaFoldDB" id="A0AAJ4W2P4"/>
<feature type="signal peptide" evidence="1">
    <location>
        <begin position="1"/>
        <end position="19"/>
    </location>
</feature>
<protein>
    <submittedName>
        <fullName evidence="2">Uncharacterized protein</fullName>
    </submittedName>
</protein>
<keyword evidence="1" id="KW-0732">Signal</keyword>
<organism evidence="2 3">
    <name type="scientific">Myroides profundi</name>
    <dbReference type="NCBI Taxonomy" id="480520"/>
    <lineage>
        <taxon>Bacteria</taxon>
        <taxon>Pseudomonadati</taxon>
        <taxon>Bacteroidota</taxon>
        <taxon>Flavobacteriia</taxon>
        <taxon>Flavobacteriales</taxon>
        <taxon>Flavobacteriaceae</taxon>
        <taxon>Myroides</taxon>
    </lineage>
</organism>
<evidence type="ECO:0000313" key="3">
    <source>
        <dbReference type="Proteomes" id="UP000183496"/>
    </source>
</evidence>
<dbReference type="EMBL" id="FOFY01000003">
    <property type="protein sequence ID" value="SEQ39942.1"/>
    <property type="molecule type" value="Genomic_DNA"/>
</dbReference>
<accession>A0AAJ4W2P4</accession>
<proteinExistence type="predicted"/>
<evidence type="ECO:0000256" key="1">
    <source>
        <dbReference type="SAM" id="SignalP"/>
    </source>
</evidence>
<reference evidence="2 3" key="1">
    <citation type="submission" date="2016-10" db="EMBL/GenBank/DDBJ databases">
        <authorList>
            <person name="Varghese N."/>
            <person name="Submissions S."/>
        </authorList>
    </citation>
    <scope>NUCLEOTIDE SEQUENCE [LARGE SCALE GENOMIC DNA]</scope>
    <source>
        <strain evidence="3">DSM 19823 / KCTC 23066 / CCTCC M 208030 / D25</strain>
    </source>
</reference>
<dbReference type="Proteomes" id="UP000183496">
    <property type="component" value="Unassembled WGS sequence"/>
</dbReference>
<evidence type="ECO:0000313" key="2">
    <source>
        <dbReference type="EMBL" id="SEQ39942.1"/>
    </source>
</evidence>
<comment type="caution">
    <text evidence="2">The sequence shown here is derived from an EMBL/GenBank/DDBJ whole genome shotgun (WGS) entry which is preliminary data.</text>
</comment>
<feature type="chain" id="PRO_5042468085" evidence="1">
    <location>
        <begin position="20"/>
        <end position="149"/>
    </location>
</feature>
<keyword evidence="3" id="KW-1185">Reference proteome</keyword>